<dbReference type="Proteomes" id="UP000694393">
    <property type="component" value="Unplaced"/>
</dbReference>
<dbReference type="Ensembl" id="ENSPCET00000015221.1">
    <property type="protein sequence ID" value="ENSPCEP00000014692.1"/>
    <property type="gene ID" value="ENSPCEG00000011629.1"/>
</dbReference>
<organism evidence="2 3">
    <name type="scientific">Pelusios castaneus</name>
    <name type="common">West African mud turtle</name>
    <dbReference type="NCBI Taxonomy" id="367368"/>
    <lineage>
        <taxon>Eukaryota</taxon>
        <taxon>Metazoa</taxon>
        <taxon>Chordata</taxon>
        <taxon>Craniata</taxon>
        <taxon>Vertebrata</taxon>
        <taxon>Euteleostomi</taxon>
        <taxon>Archelosauria</taxon>
        <taxon>Testudinata</taxon>
        <taxon>Testudines</taxon>
        <taxon>Pleurodira</taxon>
        <taxon>Pelomedusidae</taxon>
        <taxon>Pelusios</taxon>
    </lineage>
</organism>
<protein>
    <submittedName>
        <fullName evidence="2">Uncharacterized protein</fullName>
    </submittedName>
</protein>
<evidence type="ECO:0000313" key="3">
    <source>
        <dbReference type="Proteomes" id="UP000694393"/>
    </source>
</evidence>
<accession>A0A8C8S3F7</accession>
<dbReference type="AlphaFoldDB" id="A0A8C8S3F7"/>
<feature type="region of interest" description="Disordered" evidence="1">
    <location>
        <begin position="183"/>
        <end position="223"/>
    </location>
</feature>
<sequence>MGSSCPGELGSLQCVWQPRELTSGLVPCASVSPSMEQLPTPVWRNWTISCQAQSPFPAMSLIYWLVNGSFVEDLYPGEAVREGPVVHLPLLPSQSRTQRHRGAPDPGPALPGLLPAGSLLLFHVCGEEPSGAGQNCAPVGAGRALRRLDAPPGEKGGRLDPTRHRNGGSVRALFGWGVGGGTLQAPCPQGRRHQGPAPLPSIPKRKLPPAQHPLPRSPSPCCC</sequence>
<dbReference type="InterPro" id="IPR013783">
    <property type="entry name" value="Ig-like_fold"/>
</dbReference>
<feature type="region of interest" description="Disordered" evidence="1">
    <location>
        <begin position="147"/>
        <end position="166"/>
    </location>
</feature>
<reference evidence="2" key="1">
    <citation type="submission" date="2025-08" db="UniProtKB">
        <authorList>
            <consortium name="Ensembl"/>
        </authorList>
    </citation>
    <scope>IDENTIFICATION</scope>
</reference>
<feature type="compositionally biased region" description="Pro residues" evidence="1">
    <location>
        <begin position="210"/>
        <end position="223"/>
    </location>
</feature>
<reference evidence="2" key="2">
    <citation type="submission" date="2025-09" db="UniProtKB">
        <authorList>
            <consortium name="Ensembl"/>
        </authorList>
    </citation>
    <scope>IDENTIFICATION</scope>
</reference>
<name>A0A8C8S3F7_9SAUR</name>
<evidence type="ECO:0000256" key="1">
    <source>
        <dbReference type="SAM" id="MobiDB-lite"/>
    </source>
</evidence>
<proteinExistence type="predicted"/>
<dbReference type="Gene3D" id="2.60.40.10">
    <property type="entry name" value="Immunoglobulins"/>
    <property type="match status" value="1"/>
</dbReference>
<evidence type="ECO:0000313" key="2">
    <source>
        <dbReference type="Ensembl" id="ENSPCEP00000014692.1"/>
    </source>
</evidence>
<keyword evidence="3" id="KW-1185">Reference proteome</keyword>